<name>A0A7L1Y0A1_9AVES</name>
<protein>
    <submittedName>
        <fullName evidence="3">RPC5 polymerase</fullName>
    </submittedName>
</protein>
<feature type="compositionally biased region" description="Basic and acidic residues" evidence="1">
    <location>
        <begin position="146"/>
        <end position="155"/>
    </location>
</feature>
<accession>A0A7L1Y0A1</accession>
<keyword evidence="4" id="KW-1185">Reference proteome</keyword>
<feature type="domain" description="DNA-directed RNA polymerase III subunit RPC5 C-terminal" evidence="2">
    <location>
        <begin position="444"/>
        <end position="684"/>
    </location>
</feature>
<dbReference type="Pfam" id="PF04801">
    <property type="entry name" value="RPC5"/>
    <property type="match status" value="1"/>
</dbReference>
<dbReference type="GO" id="GO:0005666">
    <property type="term" value="C:RNA polymerase III complex"/>
    <property type="evidence" value="ECO:0007669"/>
    <property type="project" value="TreeGrafter"/>
</dbReference>
<dbReference type="Proteomes" id="UP000565698">
    <property type="component" value="Unassembled WGS sequence"/>
</dbReference>
<dbReference type="Pfam" id="PF19725">
    <property type="entry name" value="RPC5_C"/>
    <property type="match status" value="1"/>
</dbReference>
<gene>
    <name evidence="3" type="primary">Polr3e</name>
    <name evidence="3" type="ORF">THIORB_R07911</name>
</gene>
<dbReference type="GO" id="GO:0042797">
    <property type="term" value="P:tRNA transcription by RNA polymerase III"/>
    <property type="evidence" value="ECO:0007669"/>
    <property type="project" value="TreeGrafter"/>
</dbReference>
<evidence type="ECO:0000256" key="1">
    <source>
        <dbReference type="SAM" id="MobiDB-lite"/>
    </source>
</evidence>
<evidence type="ECO:0000313" key="4">
    <source>
        <dbReference type="Proteomes" id="UP000565698"/>
    </source>
</evidence>
<evidence type="ECO:0000313" key="3">
    <source>
        <dbReference type="EMBL" id="NXP16026.1"/>
    </source>
</evidence>
<dbReference type="EMBL" id="VXBW01008521">
    <property type="protein sequence ID" value="NXP16026.1"/>
    <property type="molecule type" value="Genomic_DNA"/>
</dbReference>
<dbReference type="InterPro" id="IPR006886">
    <property type="entry name" value="RNA_pol_III_Rpc5"/>
</dbReference>
<organism evidence="3 4">
    <name type="scientific">Thinocorus orbignyianus</name>
    <dbReference type="NCBI Taxonomy" id="161742"/>
    <lineage>
        <taxon>Eukaryota</taxon>
        <taxon>Metazoa</taxon>
        <taxon>Chordata</taxon>
        <taxon>Craniata</taxon>
        <taxon>Vertebrata</taxon>
        <taxon>Euteleostomi</taxon>
        <taxon>Archelosauria</taxon>
        <taxon>Archosauria</taxon>
        <taxon>Dinosauria</taxon>
        <taxon>Saurischia</taxon>
        <taxon>Theropoda</taxon>
        <taxon>Coelurosauria</taxon>
        <taxon>Aves</taxon>
        <taxon>Neognathae</taxon>
        <taxon>Neoaves</taxon>
        <taxon>Aequornithes</taxon>
        <taxon>Ciconiiformes</taxon>
        <taxon>Thinocoridae</taxon>
        <taxon>Thinocorus</taxon>
    </lineage>
</organism>
<feature type="region of interest" description="Disordered" evidence="1">
    <location>
        <begin position="146"/>
        <end position="169"/>
    </location>
</feature>
<dbReference type="OrthoDB" id="340681at2759"/>
<evidence type="ECO:0000259" key="2">
    <source>
        <dbReference type="Pfam" id="PF19725"/>
    </source>
</evidence>
<dbReference type="InterPro" id="IPR045576">
    <property type="entry name" value="RPC5_C"/>
</dbReference>
<feature type="non-terminal residue" evidence="3">
    <location>
        <position position="1"/>
    </location>
</feature>
<dbReference type="AlphaFoldDB" id="A0A7L1Y0A1"/>
<proteinExistence type="predicted"/>
<dbReference type="PANTHER" id="PTHR12069:SF0">
    <property type="entry name" value="DNA-DIRECTED RNA POLYMERASE III SUBUNIT RPC5"/>
    <property type="match status" value="1"/>
</dbReference>
<sequence length="684" mass="77949">MANEEDDPIIQEIDVFLARSLLEKLYLFQYPIRPASMTYDDVTHLSAKIKPKQQKVELEMAIDTLNPNYCRSKGEQIALNVDGTCTDETSTYSSKLMDKQTFCSTQAASNVSRYAAAVYKKGELHLTPLHGILQLRPSFTYLDKADAKHREREAANEGGDSSQDEAEDDVKQITVRFSRPETEQARQRRVQSYEFLQKRQAEEHWIHLHYYGLKDSRSEHERQYLFSQGHGLAENTELIKSPSEYLMMLMPPSIEEENDKPVAPSNVLSMAQLRTLPLADQIKILMKNVKVMPFANLMSLLGSGTDSTAVLRCIQQVAMLVQGNWVVKSDVLYPKDSSSPHSGVPAEVLCRGRDFVMWKFTQDRWVVRKEVAAVTKLCPEDVKDFLEHMSVARINKGWEFMLPYDEDFVKKHPDIVQRQHMLWMGIQAKLEKVYNLLKEHLTPKKQEAQSAHPLLVSGEQRVNLAKAKVKQNYGQLEKEFQKQKAEMKSNDTSAKMDVSNIRIKEEPVSDEEPMDTPAYKGMNNGIVNGLHASEDSTDSLNGHLPGGCIDRVAQELKAFVLSTFKKQFVLTLSELKRLFNLHLASLPPGHTLFSGISDKMLQDMVLDTGCKQILVPFPPQTAASPDELKVYALWEAGDTYDQHRQVLLEIFSKNYRVRRNVIQNQLSQECGEDLNKQEVDRVLK</sequence>
<reference evidence="3 4" key="1">
    <citation type="submission" date="2019-09" db="EMBL/GenBank/DDBJ databases">
        <title>Bird 10,000 Genomes (B10K) Project - Family phase.</title>
        <authorList>
            <person name="Zhang G."/>
        </authorList>
    </citation>
    <scope>NUCLEOTIDE SEQUENCE [LARGE SCALE GENOMIC DNA]</scope>
    <source>
        <strain evidence="3">B10K-DU-002-47</strain>
        <tissue evidence="3">Muscle</tissue>
    </source>
</reference>
<dbReference type="PANTHER" id="PTHR12069">
    <property type="entry name" value="DNA-DIRECTED RNA POLYMERASES III 80 KDA POLYPEPTIDE RNA POLYMERASE III SUBUNIT 5"/>
    <property type="match status" value="1"/>
</dbReference>
<comment type="caution">
    <text evidence="3">The sequence shown here is derived from an EMBL/GenBank/DDBJ whole genome shotgun (WGS) entry which is preliminary data.</text>
</comment>
<feature type="non-terminal residue" evidence="3">
    <location>
        <position position="684"/>
    </location>
</feature>